<feature type="compositionally biased region" description="Basic and acidic residues" evidence="3">
    <location>
        <begin position="144"/>
        <end position="166"/>
    </location>
</feature>
<evidence type="ECO:0000256" key="2">
    <source>
        <dbReference type="ARBA" id="ARBA00022884"/>
    </source>
</evidence>
<dbReference type="GO" id="GO:0003729">
    <property type="term" value="F:mRNA binding"/>
    <property type="evidence" value="ECO:0007669"/>
    <property type="project" value="InterPro"/>
</dbReference>
<dbReference type="AlphaFoldDB" id="A0A0B6ZTD4"/>
<dbReference type="Pfam" id="PF15247">
    <property type="entry name" value="SLBP_RNA_bind"/>
    <property type="match status" value="1"/>
</dbReference>
<dbReference type="GO" id="GO:0005737">
    <property type="term" value="C:cytoplasm"/>
    <property type="evidence" value="ECO:0007669"/>
    <property type="project" value="TreeGrafter"/>
</dbReference>
<dbReference type="Gene3D" id="1.10.8.1120">
    <property type="entry name" value="Histone RNA hairpin-binding protein RNA-binding domain"/>
    <property type="match status" value="1"/>
</dbReference>
<evidence type="ECO:0000259" key="4">
    <source>
        <dbReference type="Pfam" id="PF15247"/>
    </source>
</evidence>
<sequence length="334" mass="38372">MIEIEDELADTDWAELTEDTCGESERENCASIGHVGKSVSHSEDGLQPVKKCLKSRQEQRDFDLRSRINRNSSSDYHNGNGSQNSDSYSDRPSYRRPRRSGDTSPMRSPINSAKRYNIKDMDNSNSFRFTKHRGGASRNASHISDNRDDHNSIDSRLSRARDESDRSRRRLYIPSGEGGNESETNEKLPVVTEEDTTLLVRKEKDITYGKNTADYKLYIEKVPRRTRSRDKKRHPRTPEKHIKCSRRSWDAQVKTWKLRLHSWASGYMKDNNLRTRDSSPKSILSEEADATLEHSNHKKQMGTVYVLEDAELSENDELSFLDSMDAVALIGDIQ</sequence>
<dbReference type="GO" id="GO:0051028">
    <property type="term" value="P:mRNA transport"/>
    <property type="evidence" value="ECO:0007669"/>
    <property type="project" value="TreeGrafter"/>
</dbReference>
<dbReference type="GO" id="GO:0071204">
    <property type="term" value="C:histone pre-mRNA 3'end processing complex"/>
    <property type="evidence" value="ECO:0007669"/>
    <property type="project" value="TreeGrafter"/>
</dbReference>
<accession>A0A0B6ZTD4</accession>
<dbReference type="FunFam" id="1.10.8.1120:FF:000001">
    <property type="entry name" value="Histone RNA hairpin-binding protein-like"/>
    <property type="match status" value="1"/>
</dbReference>
<feature type="compositionally biased region" description="Basic and acidic residues" evidence="3">
    <location>
        <begin position="56"/>
        <end position="66"/>
    </location>
</feature>
<evidence type="ECO:0000313" key="5">
    <source>
        <dbReference type="EMBL" id="CEK71096.1"/>
    </source>
</evidence>
<dbReference type="PANTHER" id="PTHR17408:SF0">
    <property type="entry name" value="HISTONE RNA HAIRPIN-BINDING PROTEIN"/>
    <property type="match status" value="1"/>
</dbReference>
<reference evidence="5" key="1">
    <citation type="submission" date="2014-12" db="EMBL/GenBank/DDBJ databases">
        <title>Insight into the proteome of Arion vulgaris.</title>
        <authorList>
            <person name="Aradska J."/>
            <person name="Bulat T."/>
            <person name="Smidak R."/>
            <person name="Sarate P."/>
            <person name="Gangsoo J."/>
            <person name="Sialana F."/>
            <person name="Bilban M."/>
            <person name="Lubec G."/>
        </authorList>
    </citation>
    <scope>NUCLEOTIDE SEQUENCE</scope>
    <source>
        <tissue evidence="5">Skin</tissue>
    </source>
</reference>
<dbReference type="InterPro" id="IPR029344">
    <property type="entry name" value="SLBP_RNA_bind"/>
</dbReference>
<dbReference type="EMBL" id="HACG01024231">
    <property type="protein sequence ID" value="CEK71096.1"/>
    <property type="molecule type" value="Transcribed_RNA"/>
</dbReference>
<proteinExistence type="inferred from homology"/>
<name>A0A0B6ZTD4_9EUPU</name>
<feature type="compositionally biased region" description="Polar residues" evidence="3">
    <location>
        <begin position="102"/>
        <end position="111"/>
    </location>
</feature>
<feature type="compositionally biased region" description="Polar residues" evidence="3">
    <location>
        <begin position="69"/>
        <end position="84"/>
    </location>
</feature>
<dbReference type="InterPro" id="IPR038294">
    <property type="entry name" value="SLBP_RNA_bind_sf"/>
</dbReference>
<dbReference type="GO" id="GO:0006398">
    <property type="term" value="P:mRNA 3'-end processing by stem-loop binding and cleavage"/>
    <property type="evidence" value="ECO:0007669"/>
    <property type="project" value="TreeGrafter"/>
</dbReference>
<dbReference type="InterPro" id="IPR026502">
    <property type="entry name" value="SLBP1/SLBP2"/>
</dbReference>
<protein>
    <recommendedName>
        <fullName evidence="4">Histone RNA hairpin-binding protein RNA-binding domain-containing protein</fullName>
    </recommendedName>
</protein>
<evidence type="ECO:0000256" key="3">
    <source>
        <dbReference type="SAM" id="MobiDB-lite"/>
    </source>
</evidence>
<comment type="similarity">
    <text evidence="1">Belongs to the SLBP family.</text>
</comment>
<dbReference type="PANTHER" id="PTHR17408">
    <property type="entry name" value="HISTONE RNA HAIRPIN-BINDING PROTEIN"/>
    <property type="match status" value="1"/>
</dbReference>
<keyword evidence="2" id="KW-0694">RNA-binding</keyword>
<gene>
    <name evidence="5" type="primary">ORF76901</name>
</gene>
<organism evidence="5">
    <name type="scientific">Arion vulgaris</name>
    <dbReference type="NCBI Taxonomy" id="1028688"/>
    <lineage>
        <taxon>Eukaryota</taxon>
        <taxon>Metazoa</taxon>
        <taxon>Spiralia</taxon>
        <taxon>Lophotrochozoa</taxon>
        <taxon>Mollusca</taxon>
        <taxon>Gastropoda</taxon>
        <taxon>Heterobranchia</taxon>
        <taxon>Euthyneura</taxon>
        <taxon>Panpulmonata</taxon>
        <taxon>Eupulmonata</taxon>
        <taxon>Stylommatophora</taxon>
        <taxon>Helicina</taxon>
        <taxon>Arionoidea</taxon>
        <taxon>Arionidae</taxon>
        <taxon>Arion</taxon>
    </lineage>
</organism>
<feature type="domain" description="Histone RNA hairpin-binding protein RNA-binding" evidence="4">
    <location>
        <begin position="195"/>
        <end position="264"/>
    </location>
</feature>
<evidence type="ECO:0000256" key="1">
    <source>
        <dbReference type="ARBA" id="ARBA00006151"/>
    </source>
</evidence>
<dbReference type="GO" id="GO:0071207">
    <property type="term" value="F:histone pre-mRNA stem-loop binding"/>
    <property type="evidence" value="ECO:0007669"/>
    <property type="project" value="TreeGrafter"/>
</dbReference>
<feature type="region of interest" description="Disordered" evidence="3">
    <location>
        <begin position="56"/>
        <end position="186"/>
    </location>
</feature>